<feature type="coiled-coil region" evidence="1">
    <location>
        <begin position="99"/>
        <end position="139"/>
    </location>
</feature>
<accession>A0A0G0V920</accession>
<dbReference type="AlphaFoldDB" id="A0A0G0V920"/>
<dbReference type="Proteomes" id="UP000034108">
    <property type="component" value="Unassembled WGS sequence"/>
</dbReference>
<evidence type="ECO:0000256" key="1">
    <source>
        <dbReference type="SAM" id="Coils"/>
    </source>
</evidence>
<organism evidence="2 3">
    <name type="scientific">Candidatus Magasanikbacteria bacterium GW2011_GWC2_41_17</name>
    <dbReference type="NCBI Taxonomy" id="1619048"/>
    <lineage>
        <taxon>Bacteria</taxon>
        <taxon>Candidatus Magasanikiibacteriota</taxon>
    </lineage>
</organism>
<dbReference type="EMBL" id="LCAV01000030">
    <property type="protein sequence ID" value="KKR97459.1"/>
    <property type="molecule type" value="Genomic_DNA"/>
</dbReference>
<keyword evidence="1" id="KW-0175">Coiled coil</keyword>
<evidence type="ECO:0000313" key="3">
    <source>
        <dbReference type="Proteomes" id="UP000034108"/>
    </source>
</evidence>
<reference evidence="2 3" key="1">
    <citation type="journal article" date="2015" name="Nature">
        <title>rRNA introns, odd ribosomes, and small enigmatic genomes across a large radiation of phyla.</title>
        <authorList>
            <person name="Brown C.T."/>
            <person name="Hug L.A."/>
            <person name="Thomas B.C."/>
            <person name="Sharon I."/>
            <person name="Castelle C.J."/>
            <person name="Singh A."/>
            <person name="Wilkins M.J."/>
            <person name="Williams K.H."/>
            <person name="Banfield J.F."/>
        </authorList>
    </citation>
    <scope>NUCLEOTIDE SEQUENCE [LARGE SCALE GENOMIC DNA]</scope>
</reference>
<feature type="coiled-coil region" evidence="1">
    <location>
        <begin position="190"/>
        <end position="224"/>
    </location>
</feature>
<sequence length="245" mass="28642">MFLKYSFWKIKKTIGPTKEFRAALWQKLEHEMAESPKVFFWQMPMMRFATVALSLVLALGVGTGVYAYSSSEVNEAHPLYGLKKEIEKIEERVVAGTPERKANFQAKQMERRLAEIERLQDKKLNFEKTLNELNEAEESGLKALDFVTSLKVQGIIKQRIDSQVEARQKQLEKAKMVLPLEAEKRIEVMMQKRTQRLEIQEQKIEKKLEQNQELRKDRLEKQINILPNKGRAEEKVKGILKNINQ</sequence>
<proteinExistence type="predicted"/>
<name>A0A0G0V920_9BACT</name>
<evidence type="ECO:0000313" key="2">
    <source>
        <dbReference type="EMBL" id="KKR97459.1"/>
    </source>
</evidence>
<gene>
    <name evidence="2" type="ORF">UU49_C0030G0013</name>
</gene>
<protein>
    <submittedName>
        <fullName evidence="2">Uncharacterized protein</fullName>
    </submittedName>
</protein>
<comment type="caution">
    <text evidence="2">The sequence shown here is derived from an EMBL/GenBank/DDBJ whole genome shotgun (WGS) entry which is preliminary data.</text>
</comment>
<dbReference type="STRING" id="1619048.UU49_C0030G0013"/>